<evidence type="ECO:0000256" key="5">
    <source>
        <dbReference type="ARBA" id="ARBA00022777"/>
    </source>
</evidence>
<sequence length="376" mass="42014">MRAGLAPPLGSSSSSPHLPAYPRSYAGTSSTPLPPSTTTSTGSAPDTTMDRVFVRSVGRGFALRPRDYFNNCYEPTRDAAFEPLRPEPAEQGERRGTKRKVPEEPPPAPAAPAPVENFKCERDLSRFEKLGKLEEGAFGVVYRARDKDSGQVVALKKMKRRKEEHEEGVPLSVLREIKIGVLLQGNVNIISIRDIIFEETDDWEDVKDGGSKRLKDDSQSSGRGSGDKEKEKEADERNRLLLRRGKGKEIYLSLLYQLLSSVAHMHALGIIHRDIKTNNLLLGNDGILRLTDFGLSREYYMSDNNDKKKNKDEWAQMNGENGMLYTPTVVTLRYRSMELLLGVKEYTTAIDMWSCGVIFAELVNGTTTTDRPQGTM</sequence>
<dbReference type="GO" id="GO:0007346">
    <property type="term" value="P:regulation of mitotic cell cycle"/>
    <property type="evidence" value="ECO:0007669"/>
    <property type="project" value="TreeGrafter"/>
</dbReference>
<feature type="compositionally biased region" description="Basic and acidic residues" evidence="7">
    <location>
        <begin position="225"/>
        <end position="236"/>
    </location>
</feature>
<dbReference type="RefSeq" id="XP_004338052.1">
    <property type="nucleotide sequence ID" value="XM_004338004.1"/>
</dbReference>
<dbReference type="GO" id="GO:0005524">
    <property type="term" value="F:ATP binding"/>
    <property type="evidence" value="ECO:0007669"/>
    <property type="project" value="UniProtKB-KW"/>
</dbReference>
<feature type="compositionally biased region" description="Low complexity" evidence="7">
    <location>
        <begin position="1"/>
        <end position="47"/>
    </location>
</feature>
<dbReference type="Gene3D" id="1.10.510.10">
    <property type="entry name" value="Transferase(Phosphotransferase) domain 1"/>
    <property type="match status" value="1"/>
</dbReference>
<evidence type="ECO:0000313" key="10">
    <source>
        <dbReference type="Proteomes" id="UP000011083"/>
    </source>
</evidence>
<dbReference type="AlphaFoldDB" id="L8GS82"/>
<proteinExistence type="inferred from homology"/>
<comment type="similarity">
    <text evidence="1">Belongs to the protein kinase superfamily. CMGC Ser/Thr protein kinase family. CDC2/CDKX subfamily.</text>
</comment>
<dbReference type="GO" id="GO:0004674">
    <property type="term" value="F:protein serine/threonine kinase activity"/>
    <property type="evidence" value="ECO:0007669"/>
    <property type="project" value="UniProtKB-KW"/>
</dbReference>
<feature type="domain" description="Protein kinase" evidence="8">
    <location>
        <begin position="127"/>
        <end position="376"/>
    </location>
</feature>
<dbReference type="InterPro" id="IPR008271">
    <property type="entry name" value="Ser/Thr_kinase_AS"/>
</dbReference>
<dbReference type="InterPro" id="IPR011009">
    <property type="entry name" value="Kinase-like_dom_sf"/>
</dbReference>
<dbReference type="GO" id="GO:0005634">
    <property type="term" value="C:nucleus"/>
    <property type="evidence" value="ECO:0007669"/>
    <property type="project" value="TreeGrafter"/>
</dbReference>
<feature type="region of interest" description="Disordered" evidence="7">
    <location>
        <begin position="1"/>
        <end position="49"/>
    </location>
</feature>
<evidence type="ECO:0000256" key="6">
    <source>
        <dbReference type="ARBA" id="ARBA00022840"/>
    </source>
</evidence>
<evidence type="ECO:0000259" key="8">
    <source>
        <dbReference type="PROSITE" id="PS50011"/>
    </source>
</evidence>
<reference evidence="9 10" key="1">
    <citation type="journal article" date="2013" name="Genome Biol.">
        <title>Genome of Acanthamoeba castellanii highlights extensive lateral gene transfer and early evolution of tyrosine kinase signaling.</title>
        <authorList>
            <person name="Clarke M."/>
            <person name="Lohan A.J."/>
            <person name="Liu B."/>
            <person name="Lagkouvardos I."/>
            <person name="Roy S."/>
            <person name="Zafar N."/>
            <person name="Bertelli C."/>
            <person name="Schilde C."/>
            <person name="Kianianmomeni A."/>
            <person name="Burglin T.R."/>
            <person name="Frech C."/>
            <person name="Turcotte B."/>
            <person name="Kopec K.O."/>
            <person name="Synnott J.M."/>
            <person name="Choo C."/>
            <person name="Paponov I."/>
            <person name="Finkler A."/>
            <person name="Soon Heng Tan C."/>
            <person name="Hutchins A.P."/>
            <person name="Weinmeier T."/>
            <person name="Rattei T."/>
            <person name="Chu J.S."/>
            <person name="Gimenez G."/>
            <person name="Irimia M."/>
            <person name="Rigden D.J."/>
            <person name="Fitzpatrick D.A."/>
            <person name="Lorenzo-Morales J."/>
            <person name="Bateman A."/>
            <person name="Chiu C.H."/>
            <person name="Tang P."/>
            <person name="Hegemann P."/>
            <person name="Fromm H."/>
            <person name="Raoult D."/>
            <person name="Greub G."/>
            <person name="Miranda-Saavedra D."/>
            <person name="Chen N."/>
            <person name="Nash P."/>
            <person name="Ginger M.L."/>
            <person name="Horn M."/>
            <person name="Schaap P."/>
            <person name="Caler L."/>
            <person name="Loftus B."/>
        </authorList>
    </citation>
    <scope>NUCLEOTIDE SEQUENCE [LARGE SCALE GENOMIC DNA]</scope>
    <source>
        <strain evidence="9 10">Neff</strain>
    </source>
</reference>
<feature type="region of interest" description="Disordered" evidence="7">
    <location>
        <begin position="79"/>
        <end position="114"/>
    </location>
</feature>
<name>L8GS82_ACACF</name>
<dbReference type="InterPro" id="IPR000719">
    <property type="entry name" value="Prot_kinase_dom"/>
</dbReference>
<keyword evidence="10" id="KW-1185">Reference proteome</keyword>
<dbReference type="STRING" id="1257118.L8GS82"/>
<evidence type="ECO:0000256" key="7">
    <source>
        <dbReference type="SAM" id="MobiDB-lite"/>
    </source>
</evidence>
<feature type="region of interest" description="Disordered" evidence="7">
    <location>
        <begin position="206"/>
        <end position="236"/>
    </location>
</feature>
<dbReference type="PANTHER" id="PTHR24056">
    <property type="entry name" value="CELL DIVISION PROTEIN KINASE"/>
    <property type="match status" value="1"/>
</dbReference>
<dbReference type="SUPFAM" id="SSF56112">
    <property type="entry name" value="Protein kinase-like (PK-like)"/>
    <property type="match status" value="1"/>
</dbReference>
<dbReference type="PROSITE" id="PS50011">
    <property type="entry name" value="PROTEIN_KINASE_DOM"/>
    <property type="match status" value="1"/>
</dbReference>
<dbReference type="Gene3D" id="3.30.200.20">
    <property type="entry name" value="Phosphorylase Kinase, domain 1"/>
    <property type="match status" value="1"/>
</dbReference>
<dbReference type="VEuPathDB" id="AmoebaDB:ACA1_223570"/>
<dbReference type="Proteomes" id="UP000011083">
    <property type="component" value="Unassembled WGS sequence"/>
</dbReference>
<keyword evidence="2" id="KW-0723">Serine/threonine-protein kinase</keyword>
<dbReference type="KEGG" id="acan:ACA1_223570"/>
<dbReference type="GeneID" id="14916716"/>
<dbReference type="EMBL" id="KB008010">
    <property type="protein sequence ID" value="ELR16039.1"/>
    <property type="molecule type" value="Genomic_DNA"/>
</dbReference>
<keyword evidence="3" id="KW-0808">Transferase</keyword>
<feature type="compositionally biased region" description="Basic and acidic residues" evidence="7">
    <location>
        <begin position="79"/>
        <end position="103"/>
    </location>
</feature>
<dbReference type="Pfam" id="PF00069">
    <property type="entry name" value="Pkinase"/>
    <property type="match status" value="1"/>
</dbReference>
<keyword evidence="4" id="KW-0547">Nucleotide-binding</keyword>
<feature type="compositionally biased region" description="Basic and acidic residues" evidence="7">
    <location>
        <begin position="206"/>
        <end position="218"/>
    </location>
</feature>
<evidence type="ECO:0000256" key="3">
    <source>
        <dbReference type="ARBA" id="ARBA00022679"/>
    </source>
</evidence>
<evidence type="ECO:0000256" key="4">
    <source>
        <dbReference type="ARBA" id="ARBA00022741"/>
    </source>
</evidence>
<dbReference type="PROSITE" id="PS00108">
    <property type="entry name" value="PROTEIN_KINASE_ST"/>
    <property type="match status" value="1"/>
</dbReference>
<gene>
    <name evidence="9" type="ORF">ACA1_223570</name>
</gene>
<evidence type="ECO:0000313" key="9">
    <source>
        <dbReference type="EMBL" id="ELR16039.1"/>
    </source>
</evidence>
<keyword evidence="6" id="KW-0067">ATP-binding</keyword>
<evidence type="ECO:0000256" key="2">
    <source>
        <dbReference type="ARBA" id="ARBA00022527"/>
    </source>
</evidence>
<dbReference type="SMART" id="SM00220">
    <property type="entry name" value="S_TKc"/>
    <property type="match status" value="1"/>
</dbReference>
<keyword evidence="5 9" id="KW-0418">Kinase</keyword>
<accession>L8GS82</accession>
<protein>
    <submittedName>
        <fullName evidence="9">Protein kinase domain containing protein</fullName>
    </submittedName>
</protein>
<dbReference type="PANTHER" id="PTHR24056:SF107">
    <property type="entry name" value="CYCLIN-DEPENDENT KINASE 11A-RELATED"/>
    <property type="match status" value="1"/>
</dbReference>
<organism evidence="9 10">
    <name type="scientific">Acanthamoeba castellanii (strain ATCC 30010 / Neff)</name>
    <dbReference type="NCBI Taxonomy" id="1257118"/>
    <lineage>
        <taxon>Eukaryota</taxon>
        <taxon>Amoebozoa</taxon>
        <taxon>Discosea</taxon>
        <taxon>Longamoebia</taxon>
        <taxon>Centramoebida</taxon>
        <taxon>Acanthamoebidae</taxon>
        <taxon>Acanthamoeba</taxon>
    </lineage>
</organism>
<evidence type="ECO:0000256" key="1">
    <source>
        <dbReference type="ARBA" id="ARBA00006485"/>
    </source>
</evidence>
<dbReference type="InterPro" id="IPR050108">
    <property type="entry name" value="CDK"/>
</dbReference>